<feature type="transmembrane region" description="Helical" evidence="5">
    <location>
        <begin position="60"/>
        <end position="77"/>
    </location>
</feature>
<dbReference type="GO" id="GO:0005886">
    <property type="term" value="C:plasma membrane"/>
    <property type="evidence" value="ECO:0007669"/>
    <property type="project" value="UniProtKB-SubCell"/>
</dbReference>
<sequence length="110" mass="12167">MLNYLWFLLAALFEIAGCYAFWMWLRQGKSAWWIAPALLSLTLFALLLTRIEATYAGRAYAAYGGIYIIASIGWLAVVERVRPLGSDWIGVALCVLGASVILFGPRFSAS</sequence>
<name>A0AAW8M4B7_9PSED</name>
<organism evidence="6 7">
    <name type="scientific">Pseudomonas brassicacearum</name>
    <dbReference type="NCBI Taxonomy" id="930166"/>
    <lineage>
        <taxon>Bacteria</taxon>
        <taxon>Pseudomonadati</taxon>
        <taxon>Pseudomonadota</taxon>
        <taxon>Gammaproteobacteria</taxon>
        <taxon>Pseudomonadales</taxon>
        <taxon>Pseudomonadaceae</taxon>
        <taxon>Pseudomonas</taxon>
    </lineage>
</organism>
<dbReference type="InterPro" id="IPR003844">
    <property type="entry name" value="UPF0060"/>
</dbReference>
<gene>
    <name evidence="6" type="ORF">J2W43_000272</name>
</gene>
<protein>
    <submittedName>
        <fullName evidence="6">Small multidrug resistance family-3 protein</fullName>
    </submittedName>
</protein>
<comment type="similarity">
    <text evidence="5">Belongs to the UPF0060 family.</text>
</comment>
<evidence type="ECO:0000256" key="5">
    <source>
        <dbReference type="HAMAP-Rule" id="MF_00010"/>
    </source>
</evidence>
<keyword evidence="2 5" id="KW-0812">Transmembrane</keyword>
<dbReference type="NCBIfam" id="NF002586">
    <property type="entry name" value="PRK02237.1"/>
    <property type="match status" value="1"/>
</dbReference>
<dbReference type="InterPro" id="IPR037185">
    <property type="entry name" value="EmrE-like"/>
</dbReference>
<keyword evidence="1 5" id="KW-1003">Cell membrane</keyword>
<keyword evidence="4 5" id="KW-0472">Membrane</keyword>
<keyword evidence="3 5" id="KW-1133">Transmembrane helix</keyword>
<comment type="subcellular location">
    <subcellularLocation>
        <location evidence="5">Cell membrane</location>
        <topology evidence="5">Multi-pass membrane protein</topology>
    </subcellularLocation>
</comment>
<evidence type="ECO:0000256" key="4">
    <source>
        <dbReference type="ARBA" id="ARBA00023136"/>
    </source>
</evidence>
<reference evidence="6" key="1">
    <citation type="submission" date="2023-07" db="EMBL/GenBank/DDBJ databases">
        <title>Sorghum-associated microbial communities from plants grown in Nebraska, USA.</title>
        <authorList>
            <person name="Schachtman D."/>
        </authorList>
    </citation>
    <scope>NUCLEOTIDE SEQUENCE</scope>
    <source>
        <strain evidence="6">3432</strain>
    </source>
</reference>
<feature type="transmembrane region" description="Helical" evidence="5">
    <location>
        <begin position="30"/>
        <end position="48"/>
    </location>
</feature>
<proteinExistence type="inferred from homology"/>
<dbReference type="RefSeq" id="WP_265035433.1">
    <property type="nucleotide sequence ID" value="NZ_JAVDVC010000001.1"/>
</dbReference>
<accession>A0AAW8M4B7</accession>
<evidence type="ECO:0000313" key="6">
    <source>
        <dbReference type="EMBL" id="MDR6956309.1"/>
    </source>
</evidence>
<dbReference type="PANTHER" id="PTHR36116">
    <property type="entry name" value="UPF0060 MEMBRANE PROTEIN YNFA"/>
    <property type="match status" value="1"/>
</dbReference>
<dbReference type="PANTHER" id="PTHR36116:SF1">
    <property type="entry name" value="UPF0060 MEMBRANE PROTEIN YNFA"/>
    <property type="match status" value="1"/>
</dbReference>
<evidence type="ECO:0000313" key="7">
    <source>
        <dbReference type="Proteomes" id="UP001252613"/>
    </source>
</evidence>
<feature type="transmembrane region" description="Helical" evidence="5">
    <location>
        <begin position="89"/>
        <end position="109"/>
    </location>
</feature>
<dbReference type="HAMAP" id="MF_00010">
    <property type="entry name" value="UPF0060"/>
    <property type="match status" value="1"/>
</dbReference>
<evidence type="ECO:0000256" key="2">
    <source>
        <dbReference type="ARBA" id="ARBA00022692"/>
    </source>
</evidence>
<evidence type="ECO:0000256" key="3">
    <source>
        <dbReference type="ARBA" id="ARBA00022989"/>
    </source>
</evidence>
<dbReference type="AlphaFoldDB" id="A0AAW8M4B7"/>
<dbReference type="Pfam" id="PF02694">
    <property type="entry name" value="UPF0060"/>
    <property type="match status" value="1"/>
</dbReference>
<dbReference type="EMBL" id="JAVDVC010000001">
    <property type="protein sequence ID" value="MDR6956309.1"/>
    <property type="molecule type" value="Genomic_DNA"/>
</dbReference>
<comment type="caution">
    <text evidence="6">The sequence shown here is derived from an EMBL/GenBank/DDBJ whole genome shotgun (WGS) entry which is preliminary data.</text>
</comment>
<dbReference type="SUPFAM" id="SSF103481">
    <property type="entry name" value="Multidrug resistance efflux transporter EmrE"/>
    <property type="match status" value="1"/>
</dbReference>
<evidence type="ECO:0000256" key="1">
    <source>
        <dbReference type="ARBA" id="ARBA00022475"/>
    </source>
</evidence>
<dbReference type="Proteomes" id="UP001252613">
    <property type="component" value="Unassembled WGS sequence"/>
</dbReference>